<comment type="caution">
    <text evidence="1">The sequence shown here is derived from an EMBL/GenBank/DDBJ whole genome shotgun (WGS) entry which is preliminary data.</text>
</comment>
<gene>
    <name evidence="1" type="ORF">LZ536_04880</name>
</gene>
<name>A0ABT0RKS5_9SPHN</name>
<dbReference type="RefSeq" id="WP_249847175.1">
    <property type="nucleotide sequence ID" value="NZ_JAMGBD010000001.1"/>
</dbReference>
<dbReference type="EMBL" id="JAMGBD010000001">
    <property type="protein sequence ID" value="MCL6683236.1"/>
    <property type="molecule type" value="Genomic_DNA"/>
</dbReference>
<keyword evidence="2" id="KW-1185">Reference proteome</keyword>
<evidence type="ECO:0000313" key="1">
    <source>
        <dbReference type="EMBL" id="MCL6683236.1"/>
    </source>
</evidence>
<proteinExistence type="predicted"/>
<reference evidence="1" key="1">
    <citation type="submission" date="2022-05" db="EMBL/GenBank/DDBJ databases">
        <authorList>
            <person name="Jo J.-H."/>
            <person name="Im W.-T."/>
        </authorList>
    </citation>
    <scope>NUCLEOTIDE SEQUENCE</scope>
    <source>
        <strain evidence="1">SE158</strain>
    </source>
</reference>
<evidence type="ECO:0000313" key="2">
    <source>
        <dbReference type="Proteomes" id="UP001165363"/>
    </source>
</evidence>
<evidence type="ECO:0008006" key="3">
    <source>
        <dbReference type="Google" id="ProtNLM"/>
    </source>
</evidence>
<accession>A0ABT0RKS5</accession>
<organism evidence="1 2">
    <name type="scientific">Sphingomonas alba</name>
    <dbReference type="NCBI Taxonomy" id="2908208"/>
    <lineage>
        <taxon>Bacteria</taxon>
        <taxon>Pseudomonadati</taxon>
        <taxon>Pseudomonadota</taxon>
        <taxon>Alphaproteobacteria</taxon>
        <taxon>Sphingomonadales</taxon>
        <taxon>Sphingomonadaceae</taxon>
        <taxon>Sphingomonas</taxon>
    </lineage>
</organism>
<protein>
    <recommendedName>
        <fullName evidence="3">Co-chaperone DjlA N-terminal domain-containing protein</fullName>
    </recommendedName>
</protein>
<sequence>MDKGILSDREKAMEANYFRQQDARLLEKLRNANKLDDMAEALRDGLHVDNPELLERARSLGITADTASAFLCAHLVQVAWAEGKVSRKEHDVVLRLAHDRGVEAGSPAHAKLDEWLHARPSEELFDTAIEVIRFGLNIFPPAEREERVQRILDACHDVAAVSGSEIARQLGLGDGVSKSEHHVIDVLATRLRRHESPKAE</sequence>
<dbReference type="Proteomes" id="UP001165363">
    <property type="component" value="Unassembled WGS sequence"/>
</dbReference>